<reference evidence="1 2" key="1">
    <citation type="submission" date="2019-10" db="EMBL/GenBank/DDBJ databases">
        <title>Deinococcus sp. isolated from soil.</title>
        <authorList>
            <person name="Li Y."/>
            <person name="Wang J."/>
        </authorList>
    </citation>
    <scope>NUCLEOTIDE SEQUENCE [LARGE SCALE GENOMIC DNA]</scope>
    <source>
        <strain evidence="1 2">SDU3-2</strain>
    </source>
</reference>
<dbReference type="RefSeq" id="WP_104992296.1">
    <property type="nucleotide sequence ID" value="NZ_WBSL01000023.1"/>
</dbReference>
<accession>A0A7X1NYX8</accession>
<dbReference type="AlphaFoldDB" id="A0A7X1NYX8"/>
<name>A0A7X1NYX8_9DEIO</name>
<organism evidence="1 2">
    <name type="scientific">Deinococcus terrestris</name>
    <dbReference type="NCBI Taxonomy" id="2651870"/>
    <lineage>
        <taxon>Bacteria</taxon>
        <taxon>Thermotogati</taxon>
        <taxon>Deinococcota</taxon>
        <taxon>Deinococci</taxon>
        <taxon>Deinococcales</taxon>
        <taxon>Deinococcaceae</taxon>
        <taxon>Deinococcus</taxon>
    </lineage>
</organism>
<evidence type="ECO:0000313" key="1">
    <source>
        <dbReference type="EMBL" id="MPY68363.1"/>
    </source>
</evidence>
<evidence type="ECO:0000313" key="2">
    <source>
        <dbReference type="Proteomes" id="UP000484842"/>
    </source>
</evidence>
<dbReference type="SUPFAM" id="SSF46785">
    <property type="entry name" value="Winged helix' DNA-binding domain"/>
    <property type="match status" value="1"/>
</dbReference>
<dbReference type="InterPro" id="IPR036390">
    <property type="entry name" value="WH_DNA-bd_sf"/>
</dbReference>
<keyword evidence="2" id="KW-1185">Reference proteome</keyword>
<proteinExistence type="predicted"/>
<gene>
    <name evidence="1" type="ORF">F8S09_17045</name>
</gene>
<sequence length="169" mass="18611">MLKPQDLLVLLKLLHSGWTSHGQMAQSLGMSASEVHAGLKRLKQSRLVKGETTPIRSAVREVLQYGVPYFLPAERGELTRGLPTAHAAPPLKGLIVQGNDPPPVWPDPEGPVRGQAFKPLYRSVPFAVRQDPALYEWLVLIDALRGGSTRERHLAAKMLEDRLQTAVVS</sequence>
<comment type="caution">
    <text evidence="1">The sequence shown here is derived from an EMBL/GenBank/DDBJ whole genome shotgun (WGS) entry which is preliminary data.</text>
</comment>
<dbReference type="Proteomes" id="UP000484842">
    <property type="component" value="Unassembled WGS sequence"/>
</dbReference>
<dbReference type="EMBL" id="WBSL01000023">
    <property type="protein sequence ID" value="MPY68363.1"/>
    <property type="molecule type" value="Genomic_DNA"/>
</dbReference>
<protein>
    <submittedName>
        <fullName evidence="1">Uncharacterized protein</fullName>
    </submittedName>
</protein>